<evidence type="ECO:0000313" key="2">
    <source>
        <dbReference type="EMBL" id="PSN62542.1"/>
    </source>
</evidence>
<keyword evidence="3" id="KW-1185">Reference proteome</keyword>
<dbReference type="Proteomes" id="UP000240883">
    <property type="component" value="Unassembled WGS sequence"/>
</dbReference>
<feature type="region of interest" description="Disordered" evidence="1">
    <location>
        <begin position="69"/>
        <end position="103"/>
    </location>
</feature>
<proteinExistence type="predicted"/>
<organism evidence="2 3">
    <name type="scientific">Corynespora cassiicola Philippines</name>
    <dbReference type="NCBI Taxonomy" id="1448308"/>
    <lineage>
        <taxon>Eukaryota</taxon>
        <taxon>Fungi</taxon>
        <taxon>Dikarya</taxon>
        <taxon>Ascomycota</taxon>
        <taxon>Pezizomycotina</taxon>
        <taxon>Dothideomycetes</taxon>
        <taxon>Pleosporomycetidae</taxon>
        <taxon>Pleosporales</taxon>
        <taxon>Corynesporascaceae</taxon>
        <taxon>Corynespora</taxon>
    </lineage>
</organism>
<reference evidence="2 3" key="1">
    <citation type="journal article" date="2018" name="Front. Microbiol.">
        <title>Genome-Wide Analysis of Corynespora cassiicola Leaf Fall Disease Putative Effectors.</title>
        <authorList>
            <person name="Lopez D."/>
            <person name="Ribeiro S."/>
            <person name="Label P."/>
            <person name="Fumanal B."/>
            <person name="Venisse J.S."/>
            <person name="Kohler A."/>
            <person name="de Oliveira R.R."/>
            <person name="Labutti K."/>
            <person name="Lipzen A."/>
            <person name="Lail K."/>
            <person name="Bauer D."/>
            <person name="Ohm R.A."/>
            <person name="Barry K.W."/>
            <person name="Spatafora J."/>
            <person name="Grigoriev I.V."/>
            <person name="Martin F.M."/>
            <person name="Pujade-Renaud V."/>
        </authorList>
    </citation>
    <scope>NUCLEOTIDE SEQUENCE [LARGE SCALE GENOMIC DNA]</scope>
    <source>
        <strain evidence="2 3">Philippines</strain>
    </source>
</reference>
<gene>
    <name evidence="2" type="ORF">BS50DRAFT_577448</name>
</gene>
<sequence>MSAEHHTGHCRAQRVALDFYCTEQCGKPKPNSTSCEGWPWRQTIDMTLQEDNWQGCCSSPVEKVEAIFSRRSGDEEVHSQSSSGTTTPSARSASPCLWNSTSSTPCATCGRKGALAHH</sequence>
<name>A0A2T2NAR8_CORCC</name>
<dbReference type="EMBL" id="KZ678141">
    <property type="protein sequence ID" value="PSN62542.1"/>
    <property type="molecule type" value="Genomic_DNA"/>
</dbReference>
<feature type="compositionally biased region" description="Polar residues" evidence="1">
    <location>
        <begin position="79"/>
        <end position="103"/>
    </location>
</feature>
<dbReference type="AlphaFoldDB" id="A0A2T2NAR8"/>
<protein>
    <submittedName>
        <fullName evidence="2">Uncharacterized protein</fullName>
    </submittedName>
</protein>
<evidence type="ECO:0000256" key="1">
    <source>
        <dbReference type="SAM" id="MobiDB-lite"/>
    </source>
</evidence>
<evidence type="ECO:0000313" key="3">
    <source>
        <dbReference type="Proteomes" id="UP000240883"/>
    </source>
</evidence>
<dbReference type="OrthoDB" id="3796082at2759"/>
<accession>A0A2T2NAR8</accession>